<comment type="caution">
    <text evidence="10">The sequence shown here is derived from an EMBL/GenBank/DDBJ whole genome shotgun (WGS) entry which is preliminary data.</text>
</comment>
<evidence type="ECO:0000313" key="11">
    <source>
        <dbReference type="Proteomes" id="UP001501126"/>
    </source>
</evidence>
<comment type="similarity">
    <text evidence="2">Belongs to the outer membrane factor (OMF) (TC 1.B.17) family.</text>
</comment>
<gene>
    <name evidence="10" type="ORF">GCM10009118_28810</name>
</gene>
<dbReference type="EMBL" id="BAAAFH010000022">
    <property type="protein sequence ID" value="GAA0876471.1"/>
    <property type="molecule type" value="Genomic_DNA"/>
</dbReference>
<keyword evidence="4" id="KW-1134">Transmembrane beta strand</keyword>
<evidence type="ECO:0000256" key="9">
    <source>
        <dbReference type="SAM" id="Phobius"/>
    </source>
</evidence>
<dbReference type="PANTHER" id="PTHR30026">
    <property type="entry name" value="OUTER MEMBRANE PROTEIN TOLC"/>
    <property type="match status" value="1"/>
</dbReference>
<dbReference type="RefSeq" id="WP_343789377.1">
    <property type="nucleotide sequence ID" value="NZ_BAAAFH010000022.1"/>
</dbReference>
<feature type="transmembrane region" description="Helical" evidence="9">
    <location>
        <begin position="20"/>
        <end position="38"/>
    </location>
</feature>
<evidence type="ECO:0000313" key="10">
    <source>
        <dbReference type="EMBL" id="GAA0876471.1"/>
    </source>
</evidence>
<name>A0ABN1MSZ4_9FLAO</name>
<dbReference type="PANTHER" id="PTHR30026:SF20">
    <property type="entry name" value="OUTER MEMBRANE PROTEIN TOLC"/>
    <property type="match status" value="1"/>
</dbReference>
<dbReference type="Pfam" id="PF02321">
    <property type="entry name" value="OEP"/>
    <property type="match status" value="2"/>
</dbReference>
<evidence type="ECO:0000256" key="1">
    <source>
        <dbReference type="ARBA" id="ARBA00004442"/>
    </source>
</evidence>
<keyword evidence="3" id="KW-0813">Transport</keyword>
<protein>
    <submittedName>
        <fullName evidence="10">TolC family protein</fullName>
    </submittedName>
</protein>
<evidence type="ECO:0000256" key="5">
    <source>
        <dbReference type="ARBA" id="ARBA00022692"/>
    </source>
</evidence>
<dbReference type="Proteomes" id="UP001501126">
    <property type="component" value="Unassembled WGS sequence"/>
</dbReference>
<comment type="subcellular location">
    <subcellularLocation>
        <location evidence="1">Cell outer membrane</location>
    </subcellularLocation>
</comment>
<organism evidence="10 11">
    <name type="scientific">Wandonia haliotis</name>
    <dbReference type="NCBI Taxonomy" id="574963"/>
    <lineage>
        <taxon>Bacteria</taxon>
        <taxon>Pseudomonadati</taxon>
        <taxon>Bacteroidota</taxon>
        <taxon>Flavobacteriia</taxon>
        <taxon>Flavobacteriales</taxon>
        <taxon>Crocinitomicaceae</taxon>
        <taxon>Wandonia</taxon>
    </lineage>
</organism>
<keyword evidence="8" id="KW-0175">Coiled coil</keyword>
<evidence type="ECO:0000256" key="6">
    <source>
        <dbReference type="ARBA" id="ARBA00023136"/>
    </source>
</evidence>
<evidence type="ECO:0000256" key="7">
    <source>
        <dbReference type="ARBA" id="ARBA00023237"/>
    </source>
</evidence>
<keyword evidence="7" id="KW-0998">Cell outer membrane</keyword>
<dbReference type="InterPro" id="IPR051906">
    <property type="entry name" value="TolC-like"/>
</dbReference>
<keyword evidence="11" id="KW-1185">Reference proteome</keyword>
<proteinExistence type="inferred from homology"/>
<dbReference type="InterPro" id="IPR003423">
    <property type="entry name" value="OMP_efflux"/>
</dbReference>
<evidence type="ECO:0000256" key="2">
    <source>
        <dbReference type="ARBA" id="ARBA00007613"/>
    </source>
</evidence>
<dbReference type="SUPFAM" id="SSF56954">
    <property type="entry name" value="Outer membrane efflux proteins (OEP)"/>
    <property type="match status" value="1"/>
</dbReference>
<sequence>MICQKRKIDLTCIQRQAKRVIFVLFFVPAFSFSQFWTLDKCIDTALQNNLSLQSGLFQYQKAEIELRNARQDLLPSLNGGITHGYNWGQTIDLFTNQFATSRVMYDNFYLNSSITLFSGLQKYYGIQISRLNTQTKILEQQITERNVKIDVAAAFLQVLLNKDVVELCEKTTYKTNLQYQRVQEFFSENQATNANLLELNAQLERDRYTLTKARNDLAYSLLLLQQVLNVTIRDSFAISPSFGEFTMNTASADSVTFPEIFKIETDIQRQVYLIKSVKGRYYPTLILSGSLGSGYSGNNKALSPSGEYVTRPFNQQVNDNFYQSVFATLSIPIFNKNGTRNQVRIQELELKELHLNKQREYNEQAQKLAQLKMEISSAETQLLSLETVSRSARLNFEHSELLFETGNLTATELEEAKNKLFTAQSELLQTKYQLLFKKIILGFYLE</sequence>
<keyword evidence="9" id="KW-1133">Transmembrane helix</keyword>
<evidence type="ECO:0000256" key="3">
    <source>
        <dbReference type="ARBA" id="ARBA00022448"/>
    </source>
</evidence>
<accession>A0ABN1MSZ4</accession>
<evidence type="ECO:0000256" key="8">
    <source>
        <dbReference type="SAM" id="Coils"/>
    </source>
</evidence>
<keyword evidence="5 9" id="KW-0812">Transmembrane</keyword>
<reference evidence="10 11" key="1">
    <citation type="journal article" date="2019" name="Int. J. Syst. Evol. Microbiol.">
        <title>The Global Catalogue of Microorganisms (GCM) 10K type strain sequencing project: providing services to taxonomists for standard genome sequencing and annotation.</title>
        <authorList>
            <consortium name="The Broad Institute Genomics Platform"/>
            <consortium name="The Broad Institute Genome Sequencing Center for Infectious Disease"/>
            <person name="Wu L."/>
            <person name="Ma J."/>
        </authorList>
    </citation>
    <scope>NUCLEOTIDE SEQUENCE [LARGE SCALE GENOMIC DNA]</scope>
    <source>
        <strain evidence="10 11">JCM 16083</strain>
    </source>
</reference>
<feature type="coiled-coil region" evidence="8">
    <location>
        <begin position="354"/>
        <end position="388"/>
    </location>
</feature>
<dbReference type="Gene3D" id="1.20.1600.10">
    <property type="entry name" value="Outer membrane efflux proteins (OEP)"/>
    <property type="match status" value="1"/>
</dbReference>
<keyword evidence="6 9" id="KW-0472">Membrane</keyword>
<evidence type="ECO:0000256" key="4">
    <source>
        <dbReference type="ARBA" id="ARBA00022452"/>
    </source>
</evidence>